<gene>
    <name evidence="2" type="ORF">Calla_1373</name>
</gene>
<keyword evidence="1" id="KW-1133">Transmembrane helix</keyword>
<dbReference type="AlphaFoldDB" id="G2PYE2"/>
<accession>G2PYE2</accession>
<sequence length="239" mass="28463">MKKVFKISGIAIAVFILFSFLFLVYINRDTSKIRNYERPTIYFNPLISYRPLTFEYYAKNSQAVIVGKVVKKEETTETVQAVPGTDVYELQSKLGTSSTTVPRLYVAVEVEKVLKGRVDDKQIELCFALYDPFNKSDLFEMQPGEKFVFMIERRKDKPDVWWVASENRFIFKLNNNNTVYPACWWYDERYKKRFFNITLDELEKEFKKIDKLEKVPMYDEIPKEAWEKLREGENRNVEK</sequence>
<evidence type="ECO:0000313" key="2">
    <source>
        <dbReference type="EMBL" id="AEM73992.1"/>
    </source>
</evidence>
<organism evidence="2 3">
    <name type="scientific">Caldicellulosiruptor acetigenus 6A</name>
    <dbReference type="NCBI Taxonomy" id="632516"/>
    <lineage>
        <taxon>Bacteria</taxon>
        <taxon>Bacillati</taxon>
        <taxon>Bacillota</taxon>
        <taxon>Bacillota incertae sedis</taxon>
        <taxon>Caldicellulosiruptorales</taxon>
        <taxon>Caldicellulosiruptoraceae</taxon>
        <taxon>Caldicellulosiruptor</taxon>
    </lineage>
</organism>
<feature type="transmembrane region" description="Helical" evidence="1">
    <location>
        <begin position="7"/>
        <end position="26"/>
    </location>
</feature>
<proteinExistence type="predicted"/>
<dbReference type="KEGG" id="clc:Calla_1373"/>
<evidence type="ECO:0000313" key="3">
    <source>
        <dbReference type="Proteomes" id="UP000009257"/>
    </source>
</evidence>
<dbReference type="Proteomes" id="UP000009257">
    <property type="component" value="Chromosome"/>
</dbReference>
<keyword evidence="1" id="KW-0812">Transmembrane</keyword>
<keyword evidence="1" id="KW-0472">Membrane</keyword>
<name>G2PYE2_9FIRM</name>
<evidence type="ECO:0000256" key="1">
    <source>
        <dbReference type="SAM" id="Phobius"/>
    </source>
</evidence>
<dbReference type="EMBL" id="CP003001">
    <property type="protein sequence ID" value="AEM73992.1"/>
    <property type="molecule type" value="Genomic_DNA"/>
</dbReference>
<dbReference type="RefSeq" id="WP_014042679.1">
    <property type="nucleotide sequence ID" value="NC_015949.1"/>
</dbReference>
<dbReference type="HOGENOM" id="CLU_096006_0_0_9"/>
<protein>
    <submittedName>
        <fullName evidence="2">Uncharacterized protein</fullName>
    </submittedName>
</protein>
<reference evidence="2 3" key="1">
    <citation type="submission" date="2011-08" db="EMBL/GenBank/DDBJ databases">
        <title>Complete sequence of Caldicellulosiruptor lactoaceticus 6A.</title>
        <authorList>
            <consortium name="US DOE Joint Genome Institute"/>
            <person name="Lucas S."/>
            <person name="Han J."/>
            <person name="Lapidus A."/>
            <person name="Cheng J.-F."/>
            <person name="Goodwin L."/>
            <person name="Pitluck S."/>
            <person name="Peters L."/>
            <person name="Davenport K."/>
            <person name="Detter J.C."/>
            <person name="Han C."/>
            <person name="Tapia R."/>
            <person name="Land M."/>
            <person name="Hauser L."/>
            <person name="Kyrpides N."/>
            <person name="Ivanova N."/>
            <person name="Ovchinnikova G."/>
            <person name="Pagani I."/>
            <person name="Blumer-Schuette S.E."/>
            <person name="Kelly R.M."/>
            <person name="Woyke T."/>
        </authorList>
    </citation>
    <scope>NUCLEOTIDE SEQUENCE [LARGE SCALE GENOMIC DNA]</scope>
    <source>
        <strain evidence="2 3">6A</strain>
    </source>
</reference>